<organism evidence="6 7">
    <name type="scientific">Amphibacillus xylanus (strain ATCC 51415 / DSM 6626 / JCM 7361 / LMG 17667 / NBRC 15112 / Ep01)</name>
    <dbReference type="NCBI Taxonomy" id="698758"/>
    <lineage>
        <taxon>Bacteria</taxon>
        <taxon>Bacillati</taxon>
        <taxon>Bacillota</taxon>
        <taxon>Bacilli</taxon>
        <taxon>Bacillales</taxon>
        <taxon>Bacillaceae</taxon>
        <taxon>Amphibacillus</taxon>
    </lineage>
</organism>
<dbReference type="EMBL" id="AP012050">
    <property type="protein sequence ID" value="BAM46239.1"/>
    <property type="molecule type" value="Genomic_DNA"/>
</dbReference>
<name>K0IV13_AMPXN</name>
<reference evidence="6 7" key="1">
    <citation type="submission" date="2011-01" db="EMBL/GenBank/DDBJ databases">
        <title>Whole genome sequence of Amphibacillus xylinus NBRC 15112.</title>
        <authorList>
            <person name="Nakazawa H."/>
            <person name="Katano Y."/>
            <person name="Nakamura S."/>
            <person name="Sasagawa M."/>
            <person name="Fukada J."/>
            <person name="Arai T."/>
            <person name="Sasakura N."/>
            <person name="Mochizuki D."/>
            <person name="Hosoyama A."/>
            <person name="Harada K."/>
            <person name="Horikawa H."/>
            <person name="Kato Y."/>
            <person name="Harada T."/>
            <person name="Sasaki K."/>
            <person name="Sekiguchi M."/>
            <person name="Hodoyama M."/>
            <person name="Nishiko R."/>
            <person name="Narita H."/>
            <person name="Hanamaki A."/>
            <person name="Hata C."/>
            <person name="Konno Y."/>
            <person name="Niimura Y."/>
            <person name="Yamazaki S."/>
            <person name="Fujita N."/>
        </authorList>
    </citation>
    <scope>NUCLEOTIDE SEQUENCE [LARGE SCALE GENOMIC DNA]</scope>
    <source>
        <strain evidence="7">ATCC 51415 / DSM 6626 / JCM 7361 / LMG 17667 / NBRC 15112 / Ep01</strain>
    </source>
</reference>
<dbReference type="InterPro" id="IPR038584">
    <property type="entry name" value="Ribosomal_bL33_sf"/>
</dbReference>
<sequence length="48" mass="5677">MKKKRALACEECGSRNYYTDKNAGTTERLELKKFCKKCNLHTLHRETK</sequence>
<dbReference type="Pfam" id="PF00471">
    <property type="entry name" value="Ribosomal_L33"/>
    <property type="match status" value="1"/>
</dbReference>
<dbReference type="HOGENOM" id="CLU_190949_0_1_9"/>
<dbReference type="Proteomes" id="UP000006294">
    <property type="component" value="Chromosome"/>
</dbReference>
<evidence type="ECO:0000256" key="3">
    <source>
        <dbReference type="ARBA" id="ARBA00023274"/>
    </source>
</evidence>
<dbReference type="NCBIfam" id="NF001860">
    <property type="entry name" value="PRK00595.1"/>
    <property type="match status" value="1"/>
</dbReference>
<dbReference type="KEGG" id="axl:AXY_01070"/>
<dbReference type="Gene3D" id="2.20.28.120">
    <property type="entry name" value="Ribosomal protein L33"/>
    <property type="match status" value="1"/>
</dbReference>
<dbReference type="GO" id="GO:0003735">
    <property type="term" value="F:structural constituent of ribosome"/>
    <property type="evidence" value="ECO:0007669"/>
    <property type="project" value="InterPro"/>
</dbReference>
<dbReference type="GO" id="GO:1990904">
    <property type="term" value="C:ribonucleoprotein complex"/>
    <property type="evidence" value="ECO:0007669"/>
    <property type="project" value="UniProtKB-KW"/>
</dbReference>
<protein>
    <recommendedName>
        <fullName evidence="4 5">Large ribosomal subunit protein bL33</fullName>
    </recommendedName>
</protein>
<dbReference type="InterPro" id="IPR018264">
    <property type="entry name" value="Ribosomal_bL33_CS"/>
</dbReference>
<dbReference type="NCBIfam" id="NF001764">
    <property type="entry name" value="PRK00504.1"/>
    <property type="match status" value="1"/>
</dbReference>
<dbReference type="SUPFAM" id="SSF57829">
    <property type="entry name" value="Zn-binding ribosomal proteins"/>
    <property type="match status" value="1"/>
</dbReference>
<keyword evidence="7" id="KW-1185">Reference proteome</keyword>
<dbReference type="GO" id="GO:0005737">
    <property type="term" value="C:cytoplasm"/>
    <property type="evidence" value="ECO:0007669"/>
    <property type="project" value="UniProtKB-ARBA"/>
</dbReference>
<dbReference type="GO" id="GO:0006412">
    <property type="term" value="P:translation"/>
    <property type="evidence" value="ECO:0007669"/>
    <property type="project" value="UniProtKB-UniRule"/>
</dbReference>
<proteinExistence type="inferred from homology"/>
<keyword evidence="2 5" id="KW-0689">Ribosomal protein</keyword>
<evidence type="ECO:0000256" key="2">
    <source>
        <dbReference type="ARBA" id="ARBA00022980"/>
    </source>
</evidence>
<accession>K0IV13</accession>
<evidence type="ECO:0000313" key="7">
    <source>
        <dbReference type="Proteomes" id="UP000006294"/>
    </source>
</evidence>
<dbReference type="AlphaFoldDB" id="K0IV13"/>
<evidence type="ECO:0000313" key="6">
    <source>
        <dbReference type="EMBL" id="BAM46239.1"/>
    </source>
</evidence>
<dbReference type="OrthoDB" id="9801333at2"/>
<evidence type="ECO:0000256" key="5">
    <source>
        <dbReference type="HAMAP-Rule" id="MF_00294"/>
    </source>
</evidence>
<dbReference type="eggNOG" id="COG0267">
    <property type="taxonomic scope" value="Bacteria"/>
</dbReference>
<dbReference type="GO" id="GO:0005840">
    <property type="term" value="C:ribosome"/>
    <property type="evidence" value="ECO:0007669"/>
    <property type="project" value="UniProtKB-KW"/>
</dbReference>
<dbReference type="HAMAP" id="MF_00294">
    <property type="entry name" value="Ribosomal_bL33"/>
    <property type="match status" value="1"/>
</dbReference>
<dbReference type="InterPro" id="IPR011332">
    <property type="entry name" value="Ribosomal_zn-bd"/>
</dbReference>
<comment type="similarity">
    <text evidence="1 5">Belongs to the bacterial ribosomal protein bL33 family.</text>
</comment>
<dbReference type="InterPro" id="IPR001705">
    <property type="entry name" value="Ribosomal_bL33"/>
</dbReference>
<dbReference type="PROSITE" id="PS00582">
    <property type="entry name" value="RIBOSOMAL_L33"/>
    <property type="match status" value="1"/>
</dbReference>
<gene>
    <name evidence="5 6" type="primary">rpmG</name>
    <name evidence="6" type="ordered locus">AXY_01070</name>
</gene>
<keyword evidence="3 5" id="KW-0687">Ribonucleoprotein</keyword>
<evidence type="ECO:0000256" key="4">
    <source>
        <dbReference type="ARBA" id="ARBA00035176"/>
    </source>
</evidence>
<dbReference type="NCBIfam" id="TIGR01023">
    <property type="entry name" value="rpmG_bact"/>
    <property type="match status" value="1"/>
</dbReference>
<dbReference type="RefSeq" id="WP_015008846.1">
    <property type="nucleotide sequence ID" value="NC_018704.1"/>
</dbReference>
<evidence type="ECO:0000256" key="1">
    <source>
        <dbReference type="ARBA" id="ARBA00007596"/>
    </source>
</evidence>
<dbReference type="STRING" id="698758.AXY_01070"/>